<organism evidence="2">
    <name type="scientific">viral metagenome</name>
    <dbReference type="NCBI Taxonomy" id="1070528"/>
    <lineage>
        <taxon>unclassified sequences</taxon>
        <taxon>metagenomes</taxon>
        <taxon>organismal metagenomes</taxon>
    </lineage>
</organism>
<accession>A0A6C0IY87</accession>
<name>A0A6C0IY87_9ZZZZ</name>
<feature type="transmembrane region" description="Helical" evidence="1">
    <location>
        <begin position="172"/>
        <end position="190"/>
    </location>
</feature>
<keyword evidence="1" id="KW-0472">Membrane</keyword>
<proteinExistence type="predicted"/>
<keyword evidence="1" id="KW-1133">Transmembrane helix</keyword>
<keyword evidence="1" id="KW-0812">Transmembrane</keyword>
<dbReference type="EMBL" id="MN740279">
    <property type="protein sequence ID" value="QHT97529.1"/>
    <property type="molecule type" value="Genomic_DNA"/>
</dbReference>
<protein>
    <submittedName>
        <fullName evidence="2">Uncharacterized protein</fullName>
    </submittedName>
</protein>
<evidence type="ECO:0000313" key="2">
    <source>
        <dbReference type="EMBL" id="QHT97529.1"/>
    </source>
</evidence>
<sequence length="210" mass="25509">MRNIWLYFFYFFKNPIDFFEKIIYPKSFPLGNDTLMIRISPPYVYKTYINNIKLNNTLSFTNILDNQSFIPKIHEVNINKLTIKQEYCGNILDIRYNLPKNWKYQLRNIKNVFIKKNIILTDLQLLDLNPYIVYNICIKNDKMYLIDLCDWKYSDSKTITETFKKLENNIEFIYNSNVLIVISYIMYILINRLIYSIFKKCIILIKLLFY</sequence>
<reference evidence="2" key="1">
    <citation type="journal article" date="2020" name="Nature">
        <title>Giant virus diversity and host interactions through global metagenomics.</title>
        <authorList>
            <person name="Schulz F."/>
            <person name="Roux S."/>
            <person name="Paez-Espino D."/>
            <person name="Jungbluth S."/>
            <person name="Walsh D.A."/>
            <person name="Denef V.J."/>
            <person name="McMahon K.D."/>
            <person name="Konstantinidis K.T."/>
            <person name="Eloe-Fadrosh E.A."/>
            <person name="Kyrpides N.C."/>
            <person name="Woyke T."/>
        </authorList>
    </citation>
    <scope>NUCLEOTIDE SEQUENCE</scope>
    <source>
        <strain evidence="2">GVMAG-M-3300025138-11</strain>
    </source>
</reference>
<evidence type="ECO:0000256" key="1">
    <source>
        <dbReference type="SAM" id="Phobius"/>
    </source>
</evidence>
<dbReference type="AlphaFoldDB" id="A0A6C0IY87"/>